<keyword evidence="2" id="KW-1185">Reference proteome</keyword>
<dbReference type="AlphaFoldDB" id="A0A074ZF15"/>
<reference evidence="1 2" key="1">
    <citation type="journal article" date="2014" name="BMC Genomics">
        <title>Genome sequencing of four Aureobasidium pullulans varieties: biotechnological potential, stress tolerance, and description of new species.</title>
        <authorList>
            <person name="Gostin Ar C."/>
            <person name="Ohm R.A."/>
            <person name="Kogej T."/>
            <person name="Sonjak S."/>
            <person name="Turk M."/>
            <person name="Zajc J."/>
            <person name="Zalar P."/>
            <person name="Grube M."/>
            <person name="Sun H."/>
            <person name="Han J."/>
            <person name="Sharma A."/>
            <person name="Chiniquy J."/>
            <person name="Ngan C.Y."/>
            <person name="Lipzen A."/>
            <person name="Barry K."/>
            <person name="Grigoriev I.V."/>
            <person name="Gunde-Cimerman N."/>
        </authorList>
    </citation>
    <scope>NUCLEOTIDE SEQUENCE [LARGE SCALE GENOMIC DNA]</scope>
    <source>
        <strain evidence="1 2">EXF-2481</strain>
    </source>
</reference>
<proteinExistence type="predicted"/>
<dbReference type="RefSeq" id="XP_013345760.1">
    <property type="nucleotide sequence ID" value="XM_013490306.1"/>
</dbReference>
<accession>A0A074ZF15</accession>
<organism evidence="1 2">
    <name type="scientific">Aureobasidium subglaciale (strain EXF-2481)</name>
    <name type="common">Aureobasidium pullulans var. subglaciale</name>
    <dbReference type="NCBI Taxonomy" id="1043005"/>
    <lineage>
        <taxon>Eukaryota</taxon>
        <taxon>Fungi</taxon>
        <taxon>Dikarya</taxon>
        <taxon>Ascomycota</taxon>
        <taxon>Pezizomycotina</taxon>
        <taxon>Dothideomycetes</taxon>
        <taxon>Dothideomycetidae</taxon>
        <taxon>Dothideales</taxon>
        <taxon>Saccotheciaceae</taxon>
        <taxon>Aureobasidium</taxon>
    </lineage>
</organism>
<evidence type="ECO:0000313" key="2">
    <source>
        <dbReference type="Proteomes" id="UP000030641"/>
    </source>
</evidence>
<sequence>MTRCQYRIFDINRIKLIANVDDVIATIRYGRNRNGSTTKTTVAWNMQSKQKLRILDEWYCSDDSAHEQPDYHIRSRTTTFENIIACELTQDVAKGCSDDRNIETQGTDCRKSFPPHLDDNATADAEHWAYVVVTSNVVLCLSLTLTSLIKLCHYDVDEHYMLALNLGHHMQLMRAQ</sequence>
<dbReference type="InParanoid" id="A0A074ZF15"/>
<dbReference type="HOGENOM" id="CLU_1524849_0_0_1"/>
<gene>
    <name evidence="1" type="ORF">AUEXF2481DRAFT_27484</name>
</gene>
<protein>
    <submittedName>
        <fullName evidence="1">Uncharacterized protein</fullName>
    </submittedName>
</protein>
<name>A0A074ZF15_AURSE</name>
<dbReference type="EMBL" id="KL584754">
    <property type="protein sequence ID" value="KEQ97216.1"/>
    <property type="molecule type" value="Genomic_DNA"/>
</dbReference>
<dbReference type="Proteomes" id="UP000030641">
    <property type="component" value="Unassembled WGS sequence"/>
</dbReference>
<dbReference type="GeneID" id="25363499"/>
<evidence type="ECO:0000313" key="1">
    <source>
        <dbReference type="EMBL" id="KEQ97216.1"/>
    </source>
</evidence>